<comment type="caution">
    <text evidence="1">The sequence shown here is derived from an EMBL/GenBank/DDBJ whole genome shotgun (WGS) entry which is preliminary data.</text>
</comment>
<dbReference type="Proteomes" id="UP001204953">
    <property type="component" value="Unassembled WGS sequence"/>
</dbReference>
<evidence type="ECO:0000313" key="1">
    <source>
        <dbReference type="EMBL" id="MCP2730640.1"/>
    </source>
</evidence>
<dbReference type="EMBL" id="JAMZMM010000224">
    <property type="protein sequence ID" value="MCP2730640.1"/>
    <property type="molecule type" value="Genomic_DNA"/>
</dbReference>
<organism evidence="1 2">
    <name type="scientific">Limnofasciculus baicalensis BBK-W-15</name>
    <dbReference type="NCBI Taxonomy" id="2699891"/>
    <lineage>
        <taxon>Bacteria</taxon>
        <taxon>Bacillati</taxon>
        <taxon>Cyanobacteriota</taxon>
        <taxon>Cyanophyceae</taxon>
        <taxon>Coleofasciculales</taxon>
        <taxon>Coleofasciculaceae</taxon>
        <taxon>Limnofasciculus</taxon>
        <taxon>Limnofasciculus baicalensis</taxon>
    </lineage>
</organism>
<dbReference type="RefSeq" id="WP_254013398.1">
    <property type="nucleotide sequence ID" value="NZ_JAMZMM010000224.1"/>
</dbReference>
<reference evidence="1" key="1">
    <citation type="submission" date="2022-06" db="EMBL/GenBank/DDBJ databases">
        <title>New cyanobacteria of genus Symplocastrum in benthos of Lake Baikal.</title>
        <authorList>
            <person name="Sorokovikova E."/>
            <person name="Tikhonova I."/>
            <person name="Krasnopeev A."/>
            <person name="Evseev P."/>
            <person name="Gladkikh A."/>
            <person name="Belykh O."/>
        </authorList>
    </citation>
    <scope>NUCLEOTIDE SEQUENCE</scope>
    <source>
        <strain evidence="1">BBK-W-15</strain>
    </source>
</reference>
<protein>
    <submittedName>
        <fullName evidence="1">Uncharacterized protein</fullName>
    </submittedName>
</protein>
<sequence length="105" mass="12445">MEKIIAWKLDRFPLTLKFIVHLEYFDGSYYLGKLGDFSRGIFSTNLNSFRFSIYADRGVRLPGYYGKLHPNQWLSEWLLSENNAELRRVLIKGILIWAILCSYYI</sequence>
<gene>
    <name evidence="1" type="ORF">NJ959_19610</name>
</gene>
<keyword evidence="2" id="KW-1185">Reference proteome</keyword>
<name>A0AAE3GTW9_9CYAN</name>
<evidence type="ECO:0000313" key="2">
    <source>
        <dbReference type="Proteomes" id="UP001204953"/>
    </source>
</evidence>
<dbReference type="AlphaFoldDB" id="A0AAE3GTW9"/>
<accession>A0AAE3GTW9</accession>
<proteinExistence type="predicted"/>